<keyword evidence="3" id="KW-1185">Reference proteome</keyword>
<dbReference type="EMBL" id="REGN01000442">
    <property type="protein sequence ID" value="RNA41862.1"/>
    <property type="molecule type" value="Genomic_DNA"/>
</dbReference>
<comment type="caution">
    <text evidence="2">The sequence shown here is derived from an EMBL/GenBank/DDBJ whole genome shotgun (WGS) entry which is preliminary data.</text>
</comment>
<keyword evidence="1" id="KW-0812">Transmembrane</keyword>
<name>A0A3M7T1J7_BRAPC</name>
<organism evidence="2 3">
    <name type="scientific">Brachionus plicatilis</name>
    <name type="common">Marine rotifer</name>
    <name type="synonym">Brachionus muelleri</name>
    <dbReference type="NCBI Taxonomy" id="10195"/>
    <lineage>
        <taxon>Eukaryota</taxon>
        <taxon>Metazoa</taxon>
        <taxon>Spiralia</taxon>
        <taxon>Gnathifera</taxon>
        <taxon>Rotifera</taxon>
        <taxon>Eurotatoria</taxon>
        <taxon>Monogononta</taxon>
        <taxon>Pseudotrocha</taxon>
        <taxon>Ploima</taxon>
        <taxon>Brachionidae</taxon>
        <taxon>Brachionus</taxon>
    </lineage>
</organism>
<evidence type="ECO:0000256" key="1">
    <source>
        <dbReference type="SAM" id="Phobius"/>
    </source>
</evidence>
<keyword evidence="1" id="KW-0472">Membrane</keyword>
<feature type="transmembrane region" description="Helical" evidence="1">
    <location>
        <begin position="45"/>
        <end position="65"/>
    </location>
</feature>
<accession>A0A3M7T1J7</accession>
<evidence type="ECO:0000313" key="2">
    <source>
        <dbReference type="EMBL" id="RNA41862.1"/>
    </source>
</evidence>
<reference evidence="2 3" key="1">
    <citation type="journal article" date="2018" name="Sci. Rep.">
        <title>Genomic signatures of local adaptation to the degree of environmental predictability in rotifers.</title>
        <authorList>
            <person name="Franch-Gras L."/>
            <person name="Hahn C."/>
            <person name="Garcia-Roger E.M."/>
            <person name="Carmona M.J."/>
            <person name="Serra M."/>
            <person name="Gomez A."/>
        </authorList>
    </citation>
    <scope>NUCLEOTIDE SEQUENCE [LARGE SCALE GENOMIC DNA]</scope>
    <source>
        <strain evidence="2">HYR1</strain>
    </source>
</reference>
<keyword evidence="1" id="KW-1133">Transmembrane helix</keyword>
<evidence type="ECO:0000313" key="3">
    <source>
        <dbReference type="Proteomes" id="UP000276133"/>
    </source>
</evidence>
<sequence>MSIVALDLPLHQKLRNHSELIEHWKNDGPVPSTIKKKPLGFELNISIAFAVMSIILVYAYIDLVLDHENRKCSTEIYALTFVFPFLFAILQSNFGHLFDHL</sequence>
<protein>
    <submittedName>
        <fullName evidence="2">Uncharacterized protein</fullName>
    </submittedName>
</protein>
<proteinExistence type="predicted"/>
<gene>
    <name evidence="2" type="ORF">BpHYR1_053896</name>
</gene>
<dbReference type="Proteomes" id="UP000276133">
    <property type="component" value="Unassembled WGS sequence"/>
</dbReference>
<dbReference type="AlphaFoldDB" id="A0A3M7T1J7"/>
<feature type="transmembrane region" description="Helical" evidence="1">
    <location>
        <begin position="77"/>
        <end position="98"/>
    </location>
</feature>